<dbReference type="AlphaFoldDB" id="A6NWR6"/>
<dbReference type="Proteomes" id="UP000003639">
    <property type="component" value="Unassembled WGS sequence"/>
</dbReference>
<comment type="caution">
    <text evidence="1">The sequence shown here is derived from an EMBL/GenBank/DDBJ whole genome shotgun (WGS) entry which is preliminary data.</text>
</comment>
<evidence type="ECO:0000313" key="1">
    <source>
        <dbReference type="EMBL" id="EDM99603.1"/>
    </source>
</evidence>
<reference evidence="1 2" key="2">
    <citation type="submission" date="2007-06" db="EMBL/GenBank/DDBJ databases">
        <title>Draft genome sequence of Pseudoflavonifractor capillosus ATCC 29799.</title>
        <authorList>
            <person name="Sudarsanam P."/>
            <person name="Ley R."/>
            <person name="Guruge J."/>
            <person name="Turnbaugh P.J."/>
            <person name="Mahowald M."/>
            <person name="Liep D."/>
            <person name="Gordon J."/>
        </authorList>
    </citation>
    <scope>NUCLEOTIDE SEQUENCE [LARGE SCALE GENOMIC DNA]</scope>
    <source>
        <strain evidence="1 2">ATCC 29799</strain>
    </source>
</reference>
<organism evidence="1 2">
    <name type="scientific">Pseudoflavonifractor capillosus ATCC 29799</name>
    <dbReference type="NCBI Taxonomy" id="411467"/>
    <lineage>
        <taxon>Bacteria</taxon>
        <taxon>Bacillati</taxon>
        <taxon>Bacillota</taxon>
        <taxon>Clostridia</taxon>
        <taxon>Eubacteriales</taxon>
        <taxon>Oscillospiraceae</taxon>
        <taxon>Pseudoflavonifractor</taxon>
    </lineage>
</organism>
<accession>A6NWR6</accession>
<dbReference type="eggNOG" id="ENOG502ZSZP">
    <property type="taxonomic scope" value="Bacteria"/>
</dbReference>
<name>A6NWR6_9FIRM</name>
<evidence type="ECO:0000313" key="2">
    <source>
        <dbReference type="Proteomes" id="UP000003639"/>
    </source>
</evidence>
<sequence>MFNTIEEIRNYGLFDIKIKPKSDYPLKTLYPRAFQTGQNHLIYYDFTTVE</sequence>
<protein>
    <submittedName>
        <fullName evidence="1">Uncharacterized protein</fullName>
    </submittedName>
</protein>
<dbReference type="EMBL" id="AAXG02000016">
    <property type="protein sequence ID" value="EDM99603.1"/>
    <property type="molecule type" value="Genomic_DNA"/>
</dbReference>
<proteinExistence type="predicted"/>
<gene>
    <name evidence="1" type="ORF">BACCAP_02660</name>
</gene>
<keyword evidence="2" id="KW-1185">Reference proteome</keyword>
<dbReference type="STRING" id="411467.BACCAP_02660"/>
<reference evidence="1 2" key="1">
    <citation type="submission" date="2007-04" db="EMBL/GenBank/DDBJ databases">
        <authorList>
            <person name="Fulton L."/>
            <person name="Clifton S."/>
            <person name="Fulton B."/>
            <person name="Xu J."/>
            <person name="Minx P."/>
            <person name="Pepin K.H."/>
            <person name="Johnson M."/>
            <person name="Thiruvilangam P."/>
            <person name="Bhonagiri V."/>
            <person name="Nash W.E."/>
            <person name="Mardis E.R."/>
            <person name="Wilson R.K."/>
        </authorList>
    </citation>
    <scope>NUCLEOTIDE SEQUENCE [LARGE SCALE GENOMIC DNA]</scope>
    <source>
        <strain evidence="1 2">ATCC 29799</strain>
    </source>
</reference>